<feature type="domain" description="Cytochrome c" evidence="6">
    <location>
        <begin position="224"/>
        <end position="313"/>
    </location>
</feature>
<evidence type="ECO:0000256" key="2">
    <source>
        <dbReference type="ARBA" id="ARBA00022723"/>
    </source>
</evidence>
<dbReference type="SUPFAM" id="SSF46626">
    <property type="entry name" value="Cytochrome c"/>
    <property type="match status" value="2"/>
</dbReference>
<proteinExistence type="predicted"/>
<evidence type="ECO:0000256" key="4">
    <source>
        <dbReference type="PROSITE-ProRule" id="PRU00433"/>
    </source>
</evidence>
<evidence type="ECO:0000256" key="5">
    <source>
        <dbReference type="SAM" id="Phobius"/>
    </source>
</evidence>
<keyword evidence="3 4" id="KW-0408">Iron</keyword>
<dbReference type="OrthoDB" id="9811395at2"/>
<keyword evidence="2 4" id="KW-0479">Metal-binding</keyword>
<evidence type="ECO:0000256" key="1">
    <source>
        <dbReference type="ARBA" id="ARBA00022617"/>
    </source>
</evidence>
<evidence type="ECO:0000256" key="3">
    <source>
        <dbReference type="ARBA" id="ARBA00023004"/>
    </source>
</evidence>
<protein>
    <submittedName>
        <fullName evidence="7">Cytochrome c oxidase cbb3-type subunit 2</fullName>
    </submittedName>
</protein>
<accession>A0A318U856</accession>
<keyword evidence="5" id="KW-0812">Transmembrane</keyword>
<keyword evidence="5" id="KW-1133">Transmembrane helix</keyword>
<dbReference type="EMBL" id="QKLU01000008">
    <property type="protein sequence ID" value="PYF70621.1"/>
    <property type="molecule type" value="Genomic_DNA"/>
</dbReference>
<evidence type="ECO:0000259" key="6">
    <source>
        <dbReference type="PROSITE" id="PS51007"/>
    </source>
</evidence>
<dbReference type="PANTHER" id="PTHR35008:SF4">
    <property type="entry name" value="BLL4482 PROTEIN"/>
    <property type="match status" value="1"/>
</dbReference>
<dbReference type="RefSeq" id="WP_110833848.1">
    <property type="nucleotide sequence ID" value="NZ_QKLU01000008.1"/>
</dbReference>
<gene>
    <name evidence="7" type="ORF">B0O44_10847</name>
</gene>
<dbReference type="InterPro" id="IPR003468">
    <property type="entry name" value="Cyt_c_oxidase_monohaem-su/FixO"/>
</dbReference>
<dbReference type="InterPro" id="IPR051459">
    <property type="entry name" value="Cytochrome_c-type_DH"/>
</dbReference>
<evidence type="ECO:0000313" key="8">
    <source>
        <dbReference type="Proteomes" id="UP000248198"/>
    </source>
</evidence>
<keyword evidence="5" id="KW-0472">Membrane</keyword>
<feature type="domain" description="Cytochrome c" evidence="6">
    <location>
        <begin position="48"/>
        <end position="194"/>
    </location>
</feature>
<feature type="transmembrane region" description="Helical" evidence="5">
    <location>
        <begin position="12"/>
        <end position="31"/>
    </location>
</feature>
<dbReference type="Gene3D" id="1.10.760.10">
    <property type="entry name" value="Cytochrome c-like domain"/>
    <property type="match status" value="2"/>
</dbReference>
<dbReference type="AlphaFoldDB" id="A0A318U856"/>
<dbReference type="PROSITE" id="PS51007">
    <property type="entry name" value="CYTC"/>
    <property type="match status" value="2"/>
</dbReference>
<keyword evidence="8" id="KW-1185">Reference proteome</keyword>
<organism evidence="7 8">
    <name type="scientific">Pedobacter nutrimenti</name>
    <dbReference type="NCBI Taxonomy" id="1241337"/>
    <lineage>
        <taxon>Bacteria</taxon>
        <taxon>Pseudomonadati</taxon>
        <taxon>Bacteroidota</taxon>
        <taxon>Sphingobacteriia</taxon>
        <taxon>Sphingobacteriales</taxon>
        <taxon>Sphingobacteriaceae</taxon>
        <taxon>Pedobacter</taxon>
    </lineage>
</organism>
<comment type="caution">
    <text evidence="7">The sequence shown here is derived from an EMBL/GenBank/DDBJ whole genome shotgun (WGS) entry which is preliminary data.</text>
</comment>
<dbReference type="Pfam" id="PF13442">
    <property type="entry name" value="Cytochrome_CBB3"/>
    <property type="match status" value="1"/>
</dbReference>
<dbReference type="GO" id="GO:0009055">
    <property type="term" value="F:electron transfer activity"/>
    <property type="evidence" value="ECO:0007669"/>
    <property type="project" value="InterPro"/>
</dbReference>
<name>A0A318U856_9SPHI</name>
<reference evidence="7 8" key="1">
    <citation type="submission" date="2018-06" db="EMBL/GenBank/DDBJ databases">
        <title>Genomic Encyclopedia of Archaeal and Bacterial Type Strains, Phase II (KMG-II): from individual species to whole genera.</title>
        <authorList>
            <person name="Goeker M."/>
        </authorList>
    </citation>
    <scope>NUCLEOTIDE SEQUENCE [LARGE SCALE GENOMIC DNA]</scope>
    <source>
        <strain evidence="7 8">DSM 27372</strain>
    </source>
</reference>
<dbReference type="InterPro" id="IPR009056">
    <property type="entry name" value="Cyt_c-like_dom"/>
</dbReference>
<evidence type="ECO:0000313" key="7">
    <source>
        <dbReference type="EMBL" id="PYF70621.1"/>
    </source>
</evidence>
<keyword evidence="1 4" id="KW-0349">Heme</keyword>
<dbReference type="PANTHER" id="PTHR35008">
    <property type="entry name" value="BLL4482 PROTEIN-RELATED"/>
    <property type="match status" value="1"/>
</dbReference>
<dbReference type="Proteomes" id="UP000248198">
    <property type="component" value="Unassembled WGS sequence"/>
</dbReference>
<sequence length="337" mass="37286">MEFFNNHTKLFTTAFLLFVGLTIFVCIIPALNNQTNNAPLPFAQPLSEEAIKGKAVFISNGCVACHTQQVRNVDMDKVWGERPSIAADYADNHRTDFWRNTATLMGTERTGPDLTNIGSRQPSKEWHLSHLFNPRIVVKESIMPAYPWMFEIKEKKEKGDVSVSVPEEYMNGEKGTVVAKAEALQLVAYIQALKQTKLPGDAPQPVFLYKKTGELTTDGKSAAPKELNGAMLYTNNCQSCHQQNGEGLKGAFPPLKGSKVVLDENPELLVDIIMNGYSGREKEGFGAMPAVGTNNRLKAEEIAAIMNHERTSWGNNAKKVTADQVQKLMDKVKVTAK</sequence>
<dbReference type="Pfam" id="PF02433">
    <property type="entry name" value="FixO"/>
    <property type="match status" value="1"/>
</dbReference>
<dbReference type="GO" id="GO:0020037">
    <property type="term" value="F:heme binding"/>
    <property type="evidence" value="ECO:0007669"/>
    <property type="project" value="InterPro"/>
</dbReference>
<dbReference type="InterPro" id="IPR036909">
    <property type="entry name" value="Cyt_c-like_dom_sf"/>
</dbReference>
<dbReference type="GO" id="GO:0046872">
    <property type="term" value="F:metal ion binding"/>
    <property type="evidence" value="ECO:0007669"/>
    <property type="project" value="UniProtKB-KW"/>
</dbReference>